<evidence type="ECO:0000256" key="1">
    <source>
        <dbReference type="SAM" id="MobiDB-lite"/>
    </source>
</evidence>
<feature type="region of interest" description="Disordered" evidence="1">
    <location>
        <begin position="197"/>
        <end position="255"/>
    </location>
</feature>
<name>A0A3M6UCQ7_POCDA</name>
<evidence type="ECO:0000313" key="3">
    <source>
        <dbReference type="Proteomes" id="UP000275408"/>
    </source>
</evidence>
<dbReference type="Proteomes" id="UP000275408">
    <property type="component" value="Unassembled WGS sequence"/>
</dbReference>
<organism evidence="2 3">
    <name type="scientific">Pocillopora damicornis</name>
    <name type="common">Cauliflower coral</name>
    <name type="synonym">Millepora damicornis</name>
    <dbReference type="NCBI Taxonomy" id="46731"/>
    <lineage>
        <taxon>Eukaryota</taxon>
        <taxon>Metazoa</taxon>
        <taxon>Cnidaria</taxon>
        <taxon>Anthozoa</taxon>
        <taxon>Hexacorallia</taxon>
        <taxon>Scleractinia</taxon>
        <taxon>Astrocoeniina</taxon>
        <taxon>Pocilloporidae</taxon>
        <taxon>Pocillopora</taxon>
    </lineage>
</organism>
<evidence type="ECO:0000313" key="2">
    <source>
        <dbReference type="EMBL" id="RMX51339.1"/>
    </source>
</evidence>
<proteinExistence type="predicted"/>
<dbReference type="OrthoDB" id="5959476at2759"/>
<accession>A0A3M6UCQ7</accession>
<reference evidence="2 3" key="1">
    <citation type="journal article" date="2018" name="Sci. Rep.">
        <title>Comparative analysis of the Pocillopora damicornis genome highlights role of immune system in coral evolution.</title>
        <authorList>
            <person name="Cunning R."/>
            <person name="Bay R.A."/>
            <person name="Gillette P."/>
            <person name="Baker A.C."/>
            <person name="Traylor-Knowles N."/>
        </authorList>
    </citation>
    <scope>NUCLEOTIDE SEQUENCE [LARGE SCALE GENOMIC DNA]</scope>
    <source>
        <strain evidence="2">RSMAS</strain>
        <tissue evidence="2">Whole animal</tissue>
    </source>
</reference>
<feature type="compositionally biased region" description="Basic residues" evidence="1">
    <location>
        <begin position="204"/>
        <end position="219"/>
    </location>
</feature>
<dbReference type="AlphaFoldDB" id="A0A3M6UCQ7"/>
<gene>
    <name evidence="2" type="ORF">pdam_00020069</name>
</gene>
<keyword evidence="3" id="KW-1185">Reference proteome</keyword>
<sequence length="408" mass="44850">MIVYKKRRRKVDPVKQILARIDEKQSKTGLSLYSTTDVHEPAKEDVLPMVNPSSGVLLSPSLEPTSVLSKNSSFFPDLSAARQKAHRRLNAGLQHAVDDSDQKAALYMQAKADRQLNLTFPPAKSRGTTAAENQDRLGYAFSGWSDSPSAGVENLRYNSRTSLNPFGYNRRTLAFQPTSLNYVVEWPETWPLKIMSLGKGTGPAHRRKTKPKPKVHRRVHFETSPVPSNSRTISNRVSTQTLDDPMPDQTKQVLPNIQNPSTSVAVGSALQGPHVAECPTHNNNAEVLSQGSYPDRTMLGVGEGLNSDISRVYSDASSISESAFASILEGKATEEPRETEKQQTDSIPSCSPTPIKTAGEMVDDEPESVVDSLGVEDKMENEQSQDQLMDIVTEIAAETPAEDYMQNI</sequence>
<dbReference type="EMBL" id="RCHS01001805">
    <property type="protein sequence ID" value="RMX51339.1"/>
    <property type="molecule type" value="Genomic_DNA"/>
</dbReference>
<protein>
    <submittedName>
        <fullName evidence="2">Uncharacterized protein</fullName>
    </submittedName>
</protein>
<feature type="compositionally biased region" description="Polar residues" evidence="1">
    <location>
        <begin position="344"/>
        <end position="354"/>
    </location>
</feature>
<feature type="compositionally biased region" description="Basic and acidic residues" evidence="1">
    <location>
        <begin position="331"/>
        <end position="343"/>
    </location>
</feature>
<comment type="caution">
    <text evidence="2">The sequence shown here is derived from an EMBL/GenBank/DDBJ whole genome shotgun (WGS) entry which is preliminary data.</text>
</comment>
<feature type="region of interest" description="Disordered" evidence="1">
    <location>
        <begin position="329"/>
        <end position="370"/>
    </location>
</feature>
<feature type="compositionally biased region" description="Polar residues" evidence="1">
    <location>
        <begin position="225"/>
        <end position="242"/>
    </location>
</feature>